<keyword evidence="2" id="KW-1185">Reference proteome</keyword>
<protein>
    <submittedName>
        <fullName evidence="1">14442_t:CDS:1</fullName>
    </submittedName>
</protein>
<dbReference type="Proteomes" id="UP000789920">
    <property type="component" value="Unassembled WGS sequence"/>
</dbReference>
<evidence type="ECO:0000313" key="1">
    <source>
        <dbReference type="EMBL" id="CAG8511515.1"/>
    </source>
</evidence>
<reference evidence="1" key="1">
    <citation type="submission" date="2021-06" db="EMBL/GenBank/DDBJ databases">
        <authorList>
            <person name="Kallberg Y."/>
            <person name="Tangrot J."/>
            <person name="Rosling A."/>
        </authorList>
    </citation>
    <scope>NUCLEOTIDE SEQUENCE</scope>
    <source>
        <strain evidence="1">MA461A</strain>
    </source>
</reference>
<evidence type="ECO:0000313" key="2">
    <source>
        <dbReference type="Proteomes" id="UP000789920"/>
    </source>
</evidence>
<comment type="caution">
    <text evidence="1">The sequence shown here is derived from an EMBL/GenBank/DDBJ whole genome shotgun (WGS) entry which is preliminary data.</text>
</comment>
<gene>
    <name evidence="1" type="ORF">RPERSI_LOCUS2279</name>
</gene>
<dbReference type="EMBL" id="CAJVQC010002440">
    <property type="protein sequence ID" value="CAG8511515.1"/>
    <property type="molecule type" value="Genomic_DNA"/>
</dbReference>
<accession>A0ACA9L546</accession>
<feature type="non-terminal residue" evidence="1">
    <location>
        <position position="1"/>
    </location>
</feature>
<organism evidence="1 2">
    <name type="scientific">Racocetra persica</name>
    <dbReference type="NCBI Taxonomy" id="160502"/>
    <lineage>
        <taxon>Eukaryota</taxon>
        <taxon>Fungi</taxon>
        <taxon>Fungi incertae sedis</taxon>
        <taxon>Mucoromycota</taxon>
        <taxon>Glomeromycotina</taxon>
        <taxon>Glomeromycetes</taxon>
        <taxon>Diversisporales</taxon>
        <taxon>Gigasporaceae</taxon>
        <taxon>Racocetra</taxon>
    </lineage>
</organism>
<sequence>KVAITQPSHETTLLSAISKIDSVNENSLSTEQREHIKQKR</sequence>
<name>A0ACA9L546_9GLOM</name>
<proteinExistence type="predicted"/>